<dbReference type="AlphaFoldDB" id="A0A815EK03"/>
<evidence type="ECO:0000313" key="1">
    <source>
        <dbReference type="EMBL" id="CAF1315827.1"/>
    </source>
</evidence>
<evidence type="ECO:0000313" key="2">
    <source>
        <dbReference type="EMBL" id="CAF3831687.1"/>
    </source>
</evidence>
<dbReference type="EMBL" id="CAJOBH010001027">
    <property type="protein sequence ID" value="CAF3831687.1"/>
    <property type="molecule type" value="Genomic_DNA"/>
</dbReference>
<sequence length="127" mass="15163">MKAKNRERMKNIHSKLSDFQREQYRNYDAAARKRIKVEGNIVDFTIKIQWLQRINNNGRAEKEESEETIKSCVQHLSSRIQQYLSYVFIKRAQSSLFEELKESTDDRKILLQIDYAENFAMDQQDAI</sequence>
<protein>
    <submittedName>
        <fullName evidence="1">Uncharacterized protein</fullName>
    </submittedName>
</protein>
<dbReference type="Proteomes" id="UP000681967">
    <property type="component" value="Unassembled WGS sequence"/>
</dbReference>
<evidence type="ECO:0000313" key="3">
    <source>
        <dbReference type="Proteomes" id="UP000663855"/>
    </source>
</evidence>
<dbReference type="Proteomes" id="UP000663855">
    <property type="component" value="Unassembled WGS sequence"/>
</dbReference>
<dbReference type="PANTHER" id="PTHR46601">
    <property type="entry name" value="ULP_PROTEASE DOMAIN-CONTAINING PROTEIN"/>
    <property type="match status" value="1"/>
</dbReference>
<comment type="caution">
    <text evidence="1">The sequence shown here is derived from an EMBL/GenBank/DDBJ whole genome shotgun (WGS) entry which is preliminary data.</text>
</comment>
<organism evidence="1 3">
    <name type="scientific">Rotaria magnacalcarata</name>
    <dbReference type="NCBI Taxonomy" id="392030"/>
    <lineage>
        <taxon>Eukaryota</taxon>
        <taxon>Metazoa</taxon>
        <taxon>Spiralia</taxon>
        <taxon>Gnathifera</taxon>
        <taxon>Rotifera</taxon>
        <taxon>Eurotatoria</taxon>
        <taxon>Bdelloidea</taxon>
        <taxon>Philodinida</taxon>
        <taxon>Philodinidae</taxon>
        <taxon>Rotaria</taxon>
    </lineage>
</organism>
<gene>
    <name evidence="2" type="ORF">BYL167_LOCUS4739</name>
    <name evidence="1" type="ORF">CJN711_LOCUS17672</name>
</gene>
<dbReference type="PANTHER" id="PTHR46601:SF2">
    <property type="entry name" value="UBIQUITIN-LIKE PROTEASE FAMILY PROFILE DOMAIN-CONTAINING PROTEIN"/>
    <property type="match status" value="1"/>
</dbReference>
<accession>A0A815EK03</accession>
<reference evidence="1" key="1">
    <citation type="submission" date="2021-02" db="EMBL/GenBank/DDBJ databases">
        <authorList>
            <person name="Nowell W R."/>
        </authorList>
    </citation>
    <scope>NUCLEOTIDE SEQUENCE</scope>
</reference>
<name>A0A815EK03_9BILA</name>
<proteinExistence type="predicted"/>
<dbReference type="EMBL" id="CAJNOV010008258">
    <property type="protein sequence ID" value="CAF1315827.1"/>
    <property type="molecule type" value="Genomic_DNA"/>
</dbReference>